<comment type="caution">
    <text evidence="1">The sequence shown here is derived from an EMBL/GenBank/DDBJ whole genome shotgun (WGS) entry which is preliminary data.</text>
</comment>
<dbReference type="PANTHER" id="PTHR35332">
    <property type="entry name" value="REGULATION OF ENOLASE PROTEIN 1"/>
    <property type="match status" value="1"/>
</dbReference>
<organism evidence="1 2">
    <name type="scientific">Saccharibacillus alkalitolerans</name>
    <dbReference type="NCBI Taxonomy" id="2705290"/>
    <lineage>
        <taxon>Bacteria</taxon>
        <taxon>Bacillati</taxon>
        <taxon>Bacillota</taxon>
        <taxon>Bacilli</taxon>
        <taxon>Bacillales</taxon>
        <taxon>Paenibacillaceae</taxon>
        <taxon>Saccharibacillus</taxon>
    </lineage>
</organism>
<dbReference type="InterPro" id="IPR013320">
    <property type="entry name" value="ConA-like_dom_sf"/>
</dbReference>
<dbReference type="InterPro" id="IPR015987">
    <property type="entry name" value="UCP022704"/>
</dbReference>
<keyword evidence="2" id="KW-1185">Reference proteome</keyword>
<protein>
    <submittedName>
        <fullName evidence="1">DUF1349 domain-containing protein</fullName>
    </submittedName>
</protein>
<dbReference type="Gene3D" id="2.60.120.200">
    <property type="match status" value="1"/>
</dbReference>
<accession>A0ABX0FD03</accession>
<proteinExistence type="predicted"/>
<evidence type="ECO:0000313" key="1">
    <source>
        <dbReference type="EMBL" id="NGZ77504.1"/>
    </source>
</evidence>
<dbReference type="PIRSF" id="PIRSF022704">
    <property type="entry name" value="UCP022704"/>
    <property type="match status" value="1"/>
</dbReference>
<reference evidence="1 2" key="1">
    <citation type="submission" date="2020-01" db="EMBL/GenBank/DDBJ databases">
        <title>Polyphasic characterisation and genomic insights into a novel alkali tolerant bacterium VR-M41.</title>
        <authorList>
            <person name="Vemuluri V.R."/>
        </authorList>
    </citation>
    <scope>NUCLEOTIDE SEQUENCE [LARGE SCALE GENOMIC DNA]</scope>
    <source>
        <strain evidence="1 2">VR-M41</strain>
    </source>
</reference>
<dbReference type="InterPro" id="IPR009784">
    <property type="entry name" value="DUF1349"/>
</dbReference>
<dbReference type="Pfam" id="PF07081">
    <property type="entry name" value="DUF1349"/>
    <property type="match status" value="1"/>
</dbReference>
<evidence type="ECO:0000313" key="2">
    <source>
        <dbReference type="Proteomes" id="UP000800303"/>
    </source>
</evidence>
<dbReference type="PANTHER" id="PTHR35332:SF2">
    <property type="entry name" value="REGULATION OF ENOLASE PROTEIN 1"/>
    <property type="match status" value="1"/>
</dbReference>
<gene>
    <name evidence="1" type="ORF">GYN08_19620</name>
</gene>
<sequence length="200" mass="22527">MQYIPQGIDKLRIMTQPEKLETTEEGLKLHTRPDTDFWLKTHYGFERYNGHVLYDEIVGDFTAVTELSMDPRCTFDQSGLFVEVDRDNWLKTSVEYIPDGPSHLGAVVTRDGYSDWSTRNADAGVFEGKLRFKITREGNDFFVHASPAGGEWEQLRIAHLRCPEGAALKVGLYSASPGTEGGFETVFRSFEIEQGGHSGE</sequence>
<name>A0ABX0FD03_9BACL</name>
<dbReference type="SUPFAM" id="SSF49899">
    <property type="entry name" value="Concanavalin A-like lectins/glucanases"/>
    <property type="match status" value="1"/>
</dbReference>
<dbReference type="RefSeq" id="WP_166277971.1">
    <property type="nucleotide sequence ID" value="NZ_JAAFGS010000008.1"/>
</dbReference>
<dbReference type="EMBL" id="JAAFGS010000008">
    <property type="protein sequence ID" value="NGZ77504.1"/>
    <property type="molecule type" value="Genomic_DNA"/>
</dbReference>
<dbReference type="Proteomes" id="UP000800303">
    <property type="component" value="Unassembled WGS sequence"/>
</dbReference>